<accession>A0A654TNR4</accession>
<dbReference type="AlphaFoldDB" id="A0A654TNR4"/>
<evidence type="ECO:0000313" key="4">
    <source>
        <dbReference type="Proteomes" id="UP000046947"/>
    </source>
</evidence>
<proteinExistence type="predicted"/>
<evidence type="ECO:0000256" key="1">
    <source>
        <dbReference type="SAM" id="MobiDB-lite"/>
    </source>
</evidence>
<organism evidence="2 4">
    <name type="scientific">Mycobacterium tuberculosis</name>
    <dbReference type="NCBI Taxonomy" id="1773"/>
    <lineage>
        <taxon>Bacteria</taxon>
        <taxon>Bacillati</taxon>
        <taxon>Actinomycetota</taxon>
        <taxon>Actinomycetes</taxon>
        <taxon>Mycobacteriales</taxon>
        <taxon>Mycobacteriaceae</taxon>
        <taxon>Mycobacterium</taxon>
        <taxon>Mycobacterium tuberculosis complex</taxon>
    </lineage>
</organism>
<dbReference type="Proteomes" id="UP000048600">
    <property type="component" value="Unassembled WGS sequence"/>
</dbReference>
<evidence type="ECO:0000313" key="3">
    <source>
        <dbReference type="EMBL" id="COV95782.1"/>
    </source>
</evidence>
<gene>
    <name evidence="2" type="ORF">ERS007688_02450</name>
    <name evidence="3" type="ORF">ERS007741_01052</name>
</gene>
<evidence type="ECO:0000313" key="5">
    <source>
        <dbReference type="Proteomes" id="UP000048600"/>
    </source>
</evidence>
<feature type="region of interest" description="Disordered" evidence="1">
    <location>
        <begin position="184"/>
        <end position="238"/>
    </location>
</feature>
<reference evidence="4 5" key="1">
    <citation type="submission" date="2015-03" db="EMBL/GenBank/DDBJ databases">
        <authorList>
            <consortium name="Pathogen Informatics"/>
        </authorList>
    </citation>
    <scope>NUCLEOTIDE SEQUENCE [LARGE SCALE GENOMIC DNA]</scope>
    <source>
        <strain evidence="2 4">H09601792</strain>
        <strain evidence="3 5">P00601463</strain>
    </source>
</reference>
<name>A0A654TNR4_MYCTX</name>
<dbReference type="EMBL" id="CFOH01000410">
    <property type="protein sequence ID" value="CFE55484.1"/>
    <property type="molecule type" value="Genomic_DNA"/>
</dbReference>
<dbReference type="Proteomes" id="UP000046947">
    <property type="component" value="Unassembled WGS sequence"/>
</dbReference>
<sequence>MFKITIDAPLKQYVVLIRTPNVQKEGNWRALVAEQPQSATSMQMPRTRREELRVQVLALVILCLRLDVAPKPGQYRRMLGILVEFLDLDTEPLTKLQRRLQRQAPFVRQAAQCLFHARPADGRVYPGKAQRRPKAQRAQDVKVSLVVFRVHVPDHQEIRPVVMRQLVHLAGQHRQYPLQVGVGPQRQRVAHHGEQPALEETEGHKPRKPPFDGRSPGRSELAVGGGQVETDAIEVCPA</sequence>
<evidence type="ECO:0000313" key="2">
    <source>
        <dbReference type="EMBL" id="CFE55484.1"/>
    </source>
</evidence>
<protein>
    <submittedName>
        <fullName evidence="2">Uncharacterized protein</fullName>
    </submittedName>
</protein>
<feature type="compositionally biased region" description="Basic and acidic residues" evidence="1">
    <location>
        <begin position="201"/>
        <end position="217"/>
    </location>
</feature>
<dbReference type="EMBL" id="CHKL01000080">
    <property type="protein sequence ID" value="COV95782.1"/>
    <property type="molecule type" value="Genomic_DNA"/>
</dbReference>